<gene>
    <name evidence="1" type="ORF">RhiirA4_544643</name>
</gene>
<keyword evidence="2" id="KW-1185">Reference proteome</keyword>
<proteinExistence type="predicted"/>
<sequence>MIKLEANKSFLGSANEETNIIMETISCESPKSKIKVINGSETAHDSLHKSLKVVNSESNDVEDDEETRDLTEAKTTIRNEGNIDNDTFDRDEIQFDESEHVELKKTMMIQVAVKMSKLMERENMWKLKSGRFVEEELYKLGLDMKFEHASYSFIVNVDDEAIKQHFNKDEQVAEGSPKIINEPDKRFDAKYDKNLYHDLDYIRFALYAGHHILLEFIRNCNAIVDQGFSGLNGISVVRGESTSLASADRKNAQRIMPERRNMGHRGDLL</sequence>
<dbReference type="Proteomes" id="UP000234323">
    <property type="component" value="Unassembled WGS sequence"/>
</dbReference>
<evidence type="ECO:0000313" key="1">
    <source>
        <dbReference type="EMBL" id="PKY48483.1"/>
    </source>
</evidence>
<evidence type="ECO:0000313" key="2">
    <source>
        <dbReference type="Proteomes" id="UP000234323"/>
    </source>
</evidence>
<name>A0A2I1GPB3_9GLOM</name>
<organism evidence="1 2">
    <name type="scientific">Rhizophagus irregularis</name>
    <dbReference type="NCBI Taxonomy" id="588596"/>
    <lineage>
        <taxon>Eukaryota</taxon>
        <taxon>Fungi</taxon>
        <taxon>Fungi incertae sedis</taxon>
        <taxon>Mucoromycota</taxon>
        <taxon>Glomeromycotina</taxon>
        <taxon>Glomeromycetes</taxon>
        <taxon>Glomerales</taxon>
        <taxon>Glomeraceae</taxon>
        <taxon>Rhizophagus</taxon>
    </lineage>
</organism>
<comment type="caution">
    <text evidence="1">The sequence shown here is derived from an EMBL/GenBank/DDBJ whole genome shotgun (WGS) entry which is preliminary data.</text>
</comment>
<protein>
    <submittedName>
        <fullName evidence="1">Uncharacterized protein</fullName>
    </submittedName>
</protein>
<reference evidence="1 2" key="1">
    <citation type="submission" date="2015-10" db="EMBL/GenBank/DDBJ databases">
        <title>Genome analyses suggest a sexual origin of heterokaryosis in a supposedly ancient asexual fungus.</title>
        <authorList>
            <person name="Ropars J."/>
            <person name="Sedzielewska K."/>
            <person name="Noel J."/>
            <person name="Charron P."/>
            <person name="Farinelli L."/>
            <person name="Marton T."/>
            <person name="Kruger M."/>
            <person name="Pelin A."/>
            <person name="Brachmann A."/>
            <person name="Corradi N."/>
        </authorList>
    </citation>
    <scope>NUCLEOTIDE SEQUENCE [LARGE SCALE GENOMIC DNA]</scope>
    <source>
        <strain evidence="1 2">A4</strain>
    </source>
</reference>
<dbReference type="AlphaFoldDB" id="A0A2I1GPB3"/>
<dbReference type="EMBL" id="LLXI01000645">
    <property type="protein sequence ID" value="PKY48483.1"/>
    <property type="molecule type" value="Genomic_DNA"/>
</dbReference>
<accession>A0A2I1GPB3</accession>